<dbReference type="PANTHER" id="PTHR33407:SF9">
    <property type="entry name" value="PECTATE LYASE F-RELATED"/>
    <property type="match status" value="1"/>
</dbReference>
<evidence type="ECO:0000256" key="5">
    <source>
        <dbReference type="ARBA" id="ARBA00022525"/>
    </source>
</evidence>
<dbReference type="GO" id="GO:0045490">
    <property type="term" value="P:pectin catabolic process"/>
    <property type="evidence" value="ECO:0007669"/>
    <property type="project" value="TreeGrafter"/>
</dbReference>
<name>A0A8H6N0J2_9PEZI</name>
<sequence>MAQNPQDDDLSEYQISIPSRTLNLSPESRERTETTYQTHPPTMSVLKVVSAALLASGLVAGQSLDIPTRVGSIISLPRPSVISGSQDLGNKEYDRGRSCFTDVETPGGHPVFILEDGATLSNVIIGAGQVEGIHCRGACTLKNVWFRRVCDGAITLVGNGNVLIQGGGAQTAVDNVILHQGKGTVTIKDFTVVDSNRLYRACGNCANNGGPRNVVIDNLKANDVTVLTGINSNFGDTSTISNSCGVSVGKTCQEFKGVQKGQESPKVATTANCKGQAALAAC</sequence>
<dbReference type="PANTHER" id="PTHR33407">
    <property type="entry name" value="PECTATE LYASE F-RELATED"/>
    <property type="match status" value="1"/>
</dbReference>
<evidence type="ECO:0000256" key="3">
    <source>
        <dbReference type="ARBA" id="ARBA00004613"/>
    </source>
</evidence>
<dbReference type="Proteomes" id="UP000639643">
    <property type="component" value="Unassembled WGS sequence"/>
</dbReference>
<dbReference type="GO" id="GO:0030570">
    <property type="term" value="F:pectate lyase activity"/>
    <property type="evidence" value="ECO:0007669"/>
    <property type="project" value="UniProtKB-UniRule"/>
</dbReference>
<dbReference type="AlphaFoldDB" id="A0A8H6N0J2"/>
<dbReference type="InterPro" id="IPR011050">
    <property type="entry name" value="Pectin_lyase_fold/virulence"/>
</dbReference>
<dbReference type="EC" id="4.2.2.2" evidence="10"/>
<feature type="compositionally biased region" description="Acidic residues" evidence="11">
    <location>
        <begin position="1"/>
        <end position="11"/>
    </location>
</feature>
<comment type="catalytic activity">
    <reaction evidence="1 10">
        <text>Eliminative cleavage of (1-&gt;4)-alpha-D-galacturonan to give oligosaccharides with 4-deoxy-alpha-D-galact-4-enuronosyl groups at their non-reducing ends.</text>
        <dbReference type="EC" id="4.2.2.2"/>
    </reaction>
</comment>
<comment type="cofactor">
    <cofactor evidence="2 10">
        <name>Ca(2+)</name>
        <dbReference type="ChEBI" id="CHEBI:29108"/>
    </cofactor>
</comment>
<dbReference type="InterPro" id="IPR004898">
    <property type="entry name" value="Pectate_lyase_PlyH/PlyE-like"/>
</dbReference>
<comment type="caution">
    <text evidence="12">The sequence shown here is derived from an EMBL/GenBank/DDBJ whole genome shotgun (WGS) entry which is preliminary data.</text>
</comment>
<dbReference type="Gene3D" id="2.160.20.10">
    <property type="entry name" value="Single-stranded right-handed beta-helix, Pectin lyase-like"/>
    <property type="match status" value="1"/>
</dbReference>
<comment type="function">
    <text evidence="9 10">Pectinolytic enzyme consist of four classes of enzymes: pectin lyase, polygalacturonase, pectin methylesterase and rhamnogalacturonase. Among pectinolytic enzymes, pectin lyase is the most important in depolymerization of pectin, since it cleaves internal glycosidic bonds of highly methylated pectins. Favors pectate, the anion, over pectin, the methyl ester.</text>
</comment>
<gene>
    <name evidence="12" type="ORF">CMUS01_12514</name>
</gene>
<comment type="similarity">
    <text evidence="4 10">Belongs to the polysaccharide lyase 3 family.</text>
</comment>
<feature type="compositionally biased region" description="Polar residues" evidence="11">
    <location>
        <begin position="13"/>
        <end position="26"/>
    </location>
</feature>
<organism evidence="12 13">
    <name type="scientific">Colletotrichum musicola</name>
    <dbReference type="NCBI Taxonomy" id="2175873"/>
    <lineage>
        <taxon>Eukaryota</taxon>
        <taxon>Fungi</taxon>
        <taxon>Dikarya</taxon>
        <taxon>Ascomycota</taxon>
        <taxon>Pezizomycotina</taxon>
        <taxon>Sordariomycetes</taxon>
        <taxon>Hypocreomycetidae</taxon>
        <taxon>Glomerellales</taxon>
        <taxon>Glomerellaceae</taxon>
        <taxon>Colletotrichum</taxon>
        <taxon>Colletotrichum orchidearum species complex</taxon>
    </lineage>
</organism>
<protein>
    <recommendedName>
        <fullName evidence="10">Pectate lyase</fullName>
        <ecNumber evidence="10">4.2.2.2</ecNumber>
    </recommendedName>
</protein>
<dbReference type="OrthoDB" id="441042at2759"/>
<keyword evidence="13" id="KW-1185">Reference proteome</keyword>
<reference evidence="12" key="1">
    <citation type="journal article" date="2020" name="Phytopathology">
        <title>Genome Sequence Resources of Colletotrichum truncatum, C. plurivorum, C. musicola, and C. sojae: Four Species Pathogenic to Soybean (Glycine max).</title>
        <authorList>
            <person name="Rogerio F."/>
            <person name="Boufleur T.R."/>
            <person name="Ciampi-Guillardi M."/>
            <person name="Sukno S.A."/>
            <person name="Thon M.R."/>
            <person name="Massola Junior N.S."/>
            <person name="Baroncelli R."/>
        </authorList>
    </citation>
    <scope>NUCLEOTIDE SEQUENCE</scope>
    <source>
        <strain evidence="12">LFN0074</strain>
    </source>
</reference>
<evidence type="ECO:0000256" key="10">
    <source>
        <dbReference type="RuleBase" id="RU367009"/>
    </source>
</evidence>
<comment type="subcellular location">
    <subcellularLocation>
        <location evidence="3 10">Secreted</location>
    </subcellularLocation>
</comment>
<proteinExistence type="inferred from homology"/>
<evidence type="ECO:0000256" key="4">
    <source>
        <dbReference type="ARBA" id="ARBA00006463"/>
    </source>
</evidence>
<dbReference type="Pfam" id="PF03211">
    <property type="entry name" value="Pectate_lyase"/>
    <property type="match status" value="1"/>
</dbReference>
<keyword evidence="6" id="KW-0732">Signal</keyword>
<evidence type="ECO:0000256" key="6">
    <source>
        <dbReference type="ARBA" id="ARBA00022729"/>
    </source>
</evidence>
<keyword evidence="5 10" id="KW-0964">Secreted</keyword>
<evidence type="ECO:0000256" key="1">
    <source>
        <dbReference type="ARBA" id="ARBA00000695"/>
    </source>
</evidence>
<evidence type="ECO:0000313" key="13">
    <source>
        <dbReference type="Proteomes" id="UP000639643"/>
    </source>
</evidence>
<keyword evidence="8 10" id="KW-0456">Lyase</keyword>
<evidence type="ECO:0000256" key="11">
    <source>
        <dbReference type="SAM" id="MobiDB-lite"/>
    </source>
</evidence>
<evidence type="ECO:0000256" key="8">
    <source>
        <dbReference type="ARBA" id="ARBA00023239"/>
    </source>
</evidence>
<dbReference type="EMBL" id="WIGM01000711">
    <property type="protein sequence ID" value="KAF6815041.1"/>
    <property type="molecule type" value="Genomic_DNA"/>
</dbReference>
<keyword evidence="7 10" id="KW-0106">Calcium</keyword>
<feature type="region of interest" description="Disordered" evidence="11">
    <location>
        <begin position="1"/>
        <end position="37"/>
    </location>
</feature>
<accession>A0A8H6N0J2</accession>
<dbReference type="SUPFAM" id="SSF51126">
    <property type="entry name" value="Pectin lyase-like"/>
    <property type="match status" value="1"/>
</dbReference>
<evidence type="ECO:0000256" key="9">
    <source>
        <dbReference type="ARBA" id="ARBA00025679"/>
    </source>
</evidence>
<evidence type="ECO:0000256" key="7">
    <source>
        <dbReference type="ARBA" id="ARBA00022837"/>
    </source>
</evidence>
<dbReference type="GO" id="GO:0005576">
    <property type="term" value="C:extracellular region"/>
    <property type="evidence" value="ECO:0007669"/>
    <property type="project" value="UniProtKB-SubCell"/>
</dbReference>
<dbReference type="InterPro" id="IPR012334">
    <property type="entry name" value="Pectin_lyas_fold"/>
</dbReference>
<evidence type="ECO:0000256" key="2">
    <source>
        <dbReference type="ARBA" id="ARBA00001913"/>
    </source>
</evidence>
<evidence type="ECO:0000313" key="12">
    <source>
        <dbReference type="EMBL" id="KAF6815041.1"/>
    </source>
</evidence>